<dbReference type="PROSITE" id="PS01124">
    <property type="entry name" value="HTH_ARAC_FAMILY_2"/>
    <property type="match status" value="1"/>
</dbReference>
<keyword evidence="2" id="KW-0238">DNA-binding</keyword>
<dbReference type="PROSITE" id="PS00041">
    <property type="entry name" value="HTH_ARAC_FAMILY_1"/>
    <property type="match status" value="1"/>
</dbReference>
<reference evidence="5 6" key="1">
    <citation type="journal article" date="2016" name="Sci. Rep.">
        <title>Accelerated dysbiosis of gut microbiota during aggravation of DSS-induced colitis by a butyrate-producing bacterium.</title>
        <authorList>
            <person name="Zhang Q."/>
            <person name="Wu Y."/>
            <person name="Wang J."/>
            <person name="Wu G."/>
            <person name="Long W."/>
            <person name="Xue Z."/>
            <person name="Wang L."/>
            <person name="Zhang X."/>
            <person name="Pang X."/>
            <person name="Zhao Y."/>
            <person name="Zhao L."/>
            <person name="Zhang C."/>
        </authorList>
    </citation>
    <scope>NUCLEOTIDE SEQUENCE [LARGE SCALE GENOMIC DNA]</scope>
    <source>
        <strain evidence="5 6">BPB5</strain>
    </source>
</reference>
<dbReference type="RefSeq" id="WP_077327032.1">
    <property type="nucleotide sequence ID" value="NZ_CP012098.1"/>
</dbReference>
<dbReference type="Pfam" id="PF12833">
    <property type="entry name" value="HTH_18"/>
    <property type="match status" value="1"/>
</dbReference>
<dbReference type="Pfam" id="PF02311">
    <property type="entry name" value="AraC_binding"/>
    <property type="match status" value="1"/>
</dbReference>
<dbReference type="InterPro" id="IPR020449">
    <property type="entry name" value="Tscrpt_reg_AraC-type_HTH"/>
</dbReference>
<dbReference type="InterPro" id="IPR009057">
    <property type="entry name" value="Homeodomain-like_sf"/>
</dbReference>
<dbReference type="InterPro" id="IPR037923">
    <property type="entry name" value="HTH-like"/>
</dbReference>
<accession>A0A1Q2C9R7</accession>
<dbReference type="SMART" id="SM00342">
    <property type="entry name" value="HTH_ARAC"/>
    <property type="match status" value="1"/>
</dbReference>
<evidence type="ECO:0000256" key="1">
    <source>
        <dbReference type="ARBA" id="ARBA00023015"/>
    </source>
</evidence>
<evidence type="ECO:0000259" key="4">
    <source>
        <dbReference type="PROSITE" id="PS01124"/>
    </source>
</evidence>
<dbReference type="InterPro" id="IPR003313">
    <property type="entry name" value="AraC-bd"/>
</dbReference>
<dbReference type="EMBL" id="CP012098">
    <property type="protein sequence ID" value="AQP40299.1"/>
    <property type="molecule type" value="Genomic_DNA"/>
</dbReference>
<dbReference type="SUPFAM" id="SSF46689">
    <property type="entry name" value="Homeodomain-like"/>
    <property type="match status" value="2"/>
</dbReference>
<dbReference type="GO" id="GO:0043565">
    <property type="term" value="F:sequence-specific DNA binding"/>
    <property type="evidence" value="ECO:0007669"/>
    <property type="project" value="InterPro"/>
</dbReference>
<dbReference type="PANTHER" id="PTHR43280">
    <property type="entry name" value="ARAC-FAMILY TRANSCRIPTIONAL REGULATOR"/>
    <property type="match status" value="1"/>
</dbReference>
<name>A0A1Q2C9R7_ANAHA</name>
<evidence type="ECO:0000256" key="2">
    <source>
        <dbReference type="ARBA" id="ARBA00023125"/>
    </source>
</evidence>
<dbReference type="InterPro" id="IPR018060">
    <property type="entry name" value="HTH_AraC"/>
</dbReference>
<organism evidence="5 6">
    <name type="scientific">Anaerostipes hadrus</name>
    <dbReference type="NCBI Taxonomy" id="649756"/>
    <lineage>
        <taxon>Bacteria</taxon>
        <taxon>Bacillati</taxon>
        <taxon>Bacillota</taxon>
        <taxon>Clostridia</taxon>
        <taxon>Lachnospirales</taxon>
        <taxon>Lachnospiraceae</taxon>
        <taxon>Anaerostipes</taxon>
    </lineage>
</organism>
<dbReference type="AlphaFoldDB" id="A0A1Q2C9R7"/>
<sequence>MEQAQVLTFLNNKDRDLLLQFCGYSTTEPLHSFGPVVRPHYIIHFILNGKGIFQIREKTYHLETGQGFLIEPDELTFYQSDAQEPWEYLWIGFNGKMIPEFLKQIGLSSAHPIFHCDKKKELYWLVNDMLVHSKSNFSSDLRRTGLLYEFLSILALNPLESDQQVDSEYMYINQAIEYIKNNYWDGIHIYDIAKYLCIDRSYLYLLFHKYLKQSPQDYLATFRLTKASELLSTTTLSIESISNSCGYGDPATFSKAFKRWKSMSPSKYRKQKRASGTVLSN</sequence>
<gene>
    <name evidence="5" type="ORF">DO83_12385</name>
</gene>
<dbReference type="InterPro" id="IPR018062">
    <property type="entry name" value="HTH_AraC-typ_CS"/>
</dbReference>
<protein>
    <recommendedName>
        <fullName evidence="4">HTH araC/xylS-type domain-containing protein</fullName>
    </recommendedName>
</protein>
<dbReference type="Proteomes" id="UP000188159">
    <property type="component" value="Chromosome"/>
</dbReference>
<dbReference type="CDD" id="cd06986">
    <property type="entry name" value="cupin_MmsR-like_N"/>
    <property type="match status" value="1"/>
</dbReference>
<keyword evidence="3" id="KW-0804">Transcription</keyword>
<feature type="domain" description="HTH araC/xylS-type" evidence="4">
    <location>
        <begin position="173"/>
        <end position="271"/>
    </location>
</feature>
<dbReference type="PRINTS" id="PR00032">
    <property type="entry name" value="HTHARAC"/>
</dbReference>
<evidence type="ECO:0000313" key="5">
    <source>
        <dbReference type="EMBL" id="AQP40299.1"/>
    </source>
</evidence>
<evidence type="ECO:0000313" key="6">
    <source>
        <dbReference type="Proteomes" id="UP000188159"/>
    </source>
</evidence>
<proteinExistence type="predicted"/>
<dbReference type="SUPFAM" id="SSF51215">
    <property type="entry name" value="Regulatory protein AraC"/>
    <property type="match status" value="1"/>
</dbReference>
<dbReference type="Gene3D" id="2.60.120.280">
    <property type="entry name" value="Regulatory protein AraC"/>
    <property type="match status" value="1"/>
</dbReference>
<dbReference type="GO" id="GO:0003700">
    <property type="term" value="F:DNA-binding transcription factor activity"/>
    <property type="evidence" value="ECO:0007669"/>
    <property type="project" value="InterPro"/>
</dbReference>
<keyword evidence="1" id="KW-0805">Transcription regulation</keyword>
<dbReference type="PANTHER" id="PTHR43280:SF30">
    <property type="entry name" value="MMSAB OPERON REGULATORY PROTEIN"/>
    <property type="match status" value="1"/>
</dbReference>
<evidence type="ECO:0000256" key="3">
    <source>
        <dbReference type="ARBA" id="ARBA00023163"/>
    </source>
</evidence>
<dbReference type="Gene3D" id="1.10.10.60">
    <property type="entry name" value="Homeodomain-like"/>
    <property type="match status" value="2"/>
</dbReference>